<evidence type="ECO:0000256" key="1">
    <source>
        <dbReference type="SAM" id="MobiDB-lite"/>
    </source>
</evidence>
<protein>
    <submittedName>
        <fullName evidence="3">Uncharacterized protein</fullName>
    </submittedName>
</protein>
<dbReference type="EMBL" id="FR823393">
    <property type="protein sequence ID" value="CBZ55727.1"/>
    <property type="molecule type" value="Genomic_DNA"/>
</dbReference>
<gene>
    <name evidence="4" type="ORF">BN1204_061520</name>
    <name evidence="3" type="ORF">NCLIV_061520</name>
</gene>
<accession>F0VPT0</accession>
<feature type="signal peptide" evidence="2">
    <location>
        <begin position="1"/>
        <end position="25"/>
    </location>
</feature>
<keyword evidence="5" id="KW-1185">Reference proteome</keyword>
<evidence type="ECO:0000256" key="2">
    <source>
        <dbReference type="SAM" id="SignalP"/>
    </source>
</evidence>
<dbReference type="AlphaFoldDB" id="F0VPT0"/>
<dbReference type="Proteomes" id="UP000007494">
    <property type="component" value="Chromosome XII"/>
</dbReference>
<keyword evidence="2" id="KW-0732">Signal</keyword>
<dbReference type="PROSITE" id="PS51257">
    <property type="entry name" value="PROKAR_LIPOPROTEIN"/>
    <property type="match status" value="1"/>
</dbReference>
<sequence length="134" mass="14400">MRPNSAICFLLGAGACFIVAPFGRSETRPFKSHKGVESLTKLRHISAHQPPFGLQKQWLRFVEPELRAQTALVNADTTLSSDTRAGGEPPVGPADEGAVGNEASLAEDFLIVPHTRTYCEGKAIQRAQDVSTVG</sequence>
<reference evidence="4" key="4">
    <citation type="journal article" date="2015" name="PLoS ONE">
        <title>Comprehensive Evaluation of Toxoplasma gondii VEG and Neospora caninum LIV Genomes with Tachyzoite Stage Transcriptome and Proteome Defines Novel Transcript Features.</title>
        <authorList>
            <person name="Ramaprasad A."/>
            <person name="Mourier T."/>
            <person name="Naeem R."/>
            <person name="Malas T.B."/>
            <person name="Moussa E."/>
            <person name="Panigrahi A."/>
            <person name="Vermont S.J."/>
            <person name="Otto T.D."/>
            <person name="Wastling J."/>
            <person name="Pain A."/>
        </authorList>
    </citation>
    <scope>NUCLEOTIDE SEQUENCE</scope>
    <source>
        <strain evidence="4">Liverpool</strain>
    </source>
</reference>
<dbReference type="eggNOG" id="ENOG502SV1M">
    <property type="taxonomic scope" value="Eukaryota"/>
</dbReference>
<dbReference type="EMBL" id="LN714487">
    <property type="protein sequence ID" value="CEL70469.1"/>
    <property type="molecule type" value="Genomic_DNA"/>
</dbReference>
<dbReference type="VEuPathDB" id="ToxoDB:NCLIV_061520"/>
<reference evidence="3" key="1">
    <citation type="submission" date="2011-02" db="EMBL/GenBank/DDBJ databases">
        <authorList>
            <person name="Aslett M."/>
        </authorList>
    </citation>
    <scope>NUCLEOTIDE SEQUENCE</scope>
    <source>
        <strain evidence="3">Liverpool</strain>
    </source>
</reference>
<dbReference type="OrthoDB" id="333563at2759"/>
<reference evidence="3" key="2">
    <citation type="submission" date="2011-03" db="EMBL/GenBank/DDBJ databases">
        <title>Comparative genomics and transcriptomics of Neospora caninum and Toxoplasma gondii.</title>
        <authorList>
            <person name="Reid A.J."/>
            <person name="Sohal A."/>
            <person name="Harris D."/>
            <person name="Quail M."/>
            <person name="Sanders M."/>
            <person name="Berriman M."/>
            <person name="Wastling J.M."/>
            <person name="Pain A."/>
        </authorList>
    </citation>
    <scope>NUCLEOTIDE SEQUENCE</scope>
    <source>
        <strain evidence="3">Liverpool</strain>
    </source>
</reference>
<dbReference type="GeneID" id="13441158"/>
<proteinExistence type="predicted"/>
<dbReference type="RefSeq" id="XP_003885753.1">
    <property type="nucleotide sequence ID" value="XM_003885704.1"/>
</dbReference>
<feature type="chain" id="PRO_5007655428" evidence="2">
    <location>
        <begin position="26"/>
        <end position="134"/>
    </location>
</feature>
<evidence type="ECO:0000313" key="4">
    <source>
        <dbReference type="EMBL" id="CEL70469.1"/>
    </source>
</evidence>
<dbReference type="InParanoid" id="F0VPT0"/>
<dbReference type="OMA" id="EDISTVC"/>
<reference evidence="5" key="3">
    <citation type="journal article" date="2012" name="PLoS Pathog.">
        <title>Comparative genomics of the apicomplexan parasites Toxoplasma gondii and Neospora caninum: Coccidia differing in host range and transmission strategy.</title>
        <authorList>
            <person name="Reid A.J."/>
            <person name="Vermont S.J."/>
            <person name="Cotton J.A."/>
            <person name="Harris D."/>
            <person name="Hill-Cawthorne G.A."/>
            <person name="Konen-Waisman S."/>
            <person name="Latham S.M."/>
            <person name="Mourier T."/>
            <person name="Norton R."/>
            <person name="Quail M.A."/>
            <person name="Sanders M."/>
            <person name="Shanmugam D."/>
            <person name="Sohal A."/>
            <person name="Wasmuth J.D."/>
            <person name="Brunk B."/>
            <person name="Grigg M.E."/>
            <person name="Howard J.C."/>
            <person name="Parkinson J."/>
            <person name="Roos D.S."/>
            <person name="Trees A.J."/>
            <person name="Berriman M."/>
            <person name="Pain A."/>
            <person name="Wastling J.M."/>
        </authorList>
    </citation>
    <scope>NUCLEOTIDE SEQUENCE [LARGE SCALE GENOMIC DNA]</scope>
    <source>
        <strain evidence="5">Liverpool</strain>
    </source>
</reference>
<evidence type="ECO:0000313" key="5">
    <source>
        <dbReference type="Proteomes" id="UP000007494"/>
    </source>
</evidence>
<organism evidence="3 5">
    <name type="scientific">Neospora caninum (strain Liverpool)</name>
    <dbReference type="NCBI Taxonomy" id="572307"/>
    <lineage>
        <taxon>Eukaryota</taxon>
        <taxon>Sar</taxon>
        <taxon>Alveolata</taxon>
        <taxon>Apicomplexa</taxon>
        <taxon>Conoidasida</taxon>
        <taxon>Coccidia</taxon>
        <taxon>Eucoccidiorida</taxon>
        <taxon>Eimeriorina</taxon>
        <taxon>Sarcocystidae</taxon>
        <taxon>Neospora</taxon>
    </lineage>
</organism>
<evidence type="ECO:0000313" key="3">
    <source>
        <dbReference type="EMBL" id="CBZ55727.1"/>
    </source>
</evidence>
<name>F0VPT0_NEOCL</name>
<feature type="region of interest" description="Disordered" evidence="1">
    <location>
        <begin position="77"/>
        <end position="98"/>
    </location>
</feature>